<organism evidence="17">
    <name type="scientific">Medioppia subpectinata</name>
    <dbReference type="NCBI Taxonomy" id="1979941"/>
    <lineage>
        <taxon>Eukaryota</taxon>
        <taxon>Metazoa</taxon>
        <taxon>Ecdysozoa</taxon>
        <taxon>Arthropoda</taxon>
        <taxon>Chelicerata</taxon>
        <taxon>Arachnida</taxon>
        <taxon>Acari</taxon>
        <taxon>Acariformes</taxon>
        <taxon>Sarcoptiformes</taxon>
        <taxon>Oribatida</taxon>
        <taxon>Brachypylina</taxon>
        <taxon>Oppioidea</taxon>
        <taxon>Oppiidae</taxon>
        <taxon>Medioppia</taxon>
    </lineage>
</organism>
<dbReference type="GO" id="GO:0005789">
    <property type="term" value="C:endoplasmic reticulum membrane"/>
    <property type="evidence" value="ECO:0007669"/>
    <property type="project" value="UniProtKB-SubCell"/>
</dbReference>
<feature type="compositionally biased region" description="Polar residues" evidence="14">
    <location>
        <begin position="265"/>
        <end position="276"/>
    </location>
</feature>
<evidence type="ECO:0000256" key="13">
    <source>
        <dbReference type="ARBA" id="ARBA00031116"/>
    </source>
</evidence>
<evidence type="ECO:0000256" key="2">
    <source>
        <dbReference type="ARBA" id="ARBA00006833"/>
    </source>
</evidence>
<reference evidence="17" key="1">
    <citation type="submission" date="2020-11" db="EMBL/GenBank/DDBJ databases">
        <authorList>
            <person name="Tran Van P."/>
        </authorList>
    </citation>
    <scope>NUCLEOTIDE SEQUENCE</scope>
</reference>
<dbReference type="AlphaFoldDB" id="A0A7R9PYN6"/>
<keyword evidence="6 15" id="KW-0812">Transmembrane</keyword>
<keyword evidence="9" id="KW-0106">Calcium</keyword>
<evidence type="ECO:0000256" key="11">
    <source>
        <dbReference type="ARBA" id="ARBA00023065"/>
    </source>
</evidence>
<dbReference type="InterPro" id="IPR009567">
    <property type="entry name" value="SARAF"/>
</dbReference>
<keyword evidence="4" id="KW-0813">Transport</keyword>
<feature type="transmembrane region" description="Helical" evidence="15">
    <location>
        <begin position="156"/>
        <end position="176"/>
    </location>
</feature>
<feature type="signal peptide" evidence="16">
    <location>
        <begin position="1"/>
        <end position="28"/>
    </location>
</feature>
<keyword evidence="12 15" id="KW-0472">Membrane</keyword>
<protein>
    <recommendedName>
        <fullName evidence="3">Store-operated calcium entry-associated regulatory factor</fullName>
    </recommendedName>
    <alternativeName>
        <fullName evidence="13">Transmembrane protein 66</fullName>
    </alternativeName>
</protein>
<keyword evidence="5" id="KW-0109">Calcium transport</keyword>
<evidence type="ECO:0000256" key="5">
    <source>
        <dbReference type="ARBA" id="ARBA00022568"/>
    </source>
</evidence>
<evidence type="ECO:0000256" key="14">
    <source>
        <dbReference type="SAM" id="MobiDB-lite"/>
    </source>
</evidence>
<dbReference type="GO" id="GO:0006816">
    <property type="term" value="P:calcium ion transport"/>
    <property type="evidence" value="ECO:0007669"/>
    <property type="project" value="UniProtKB-KW"/>
</dbReference>
<feature type="chain" id="PRO_5035592638" description="Store-operated calcium entry-associated regulatory factor" evidence="16">
    <location>
        <begin position="29"/>
        <end position="308"/>
    </location>
</feature>
<comment type="similarity">
    <text evidence="2">Belongs to the SARAF family.</text>
</comment>
<evidence type="ECO:0000256" key="6">
    <source>
        <dbReference type="ARBA" id="ARBA00022692"/>
    </source>
</evidence>
<dbReference type="EMBL" id="CAJPIZ010002855">
    <property type="protein sequence ID" value="CAG2105592.1"/>
    <property type="molecule type" value="Genomic_DNA"/>
</dbReference>
<sequence length="308" mass="33424">MKSFRSELSLIWLSLLVTIVVLLGAVESRKDKIKLKDVQVLTLKPDVWTAGRRSTPVPQLKCVGGYCEAIKGQTVQCYNRGSDGRDVQWECKTQMDSNYKFGSVEVTCEGYDYADDDYVLVGSCGLEYSIDGHTRSQTWGSDAVYNHLKNKPSNGFSIGFIMTIGVIIFIIYYACLRPQRTAPGDHMPRASGAPPPPGFRDSFDDSDRCGASSSGSAGFSGFTYERPHTTRANANTGNGFFTGLFTGGALGYLFGSRNTTNYRDQNSYFNRQSSPYSSRGFGSGSSGFGSGSGSTTTTSSGFGGTKRR</sequence>
<feature type="compositionally biased region" description="Gly residues" evidence="14">
    <location>
        <begin position="281"/>
        <end position="292"/>
    </location>
</feature>
<evidence type="ECO:0000256" key="3">
    <source>
        <dbReference type="ARBA" id="ARBA00016584"/>
    </source>
</evidence>
<name>A0A7R9PYN6_9ACAR</name>
<dbReference type="PANTHER" id="PTHR15929:SF0">
    <property type="entry name" value="STORE-OPERATED CALCIUM ENTRY-ASSOCIATED REGULATORY FACTOR"/>
    <property type="match status" value="1"/>
</dbReference>
<evidence type="ECO:0000256" key="1">
    <source>
        <dbReference type="ARBA" id="ARBA00004115"/>
    </source>
</evidence>
<feature type="region of interest" description="Disordered" evidence="14">
    <location>
        <begin position="265"/>
        <end position="308"/>
    </location>
</feature>
<proteinExistence type="inferred from homology"/>
<keyword evidence="7 16" id="KW-0732">Signal</keyword>
<evidence type="ECO:0000256" key="10">
    <source>
        <dbReference type="ARBA" id="ARBA00022989"/>
    </source>
</evidence>
<dbReference type="OrthoDB" id="20303at2759"/>
<evidence type="ECO:0000256" key="7">
    <source>
        <dbReference type="ARBA" id="ARBA00022729"/>
    </source>
</evidence>
<evidence type="ECO:0000256" key="16">
    <source>
        <dbReference type="SAM" id="SignalP"/>
    </source>
</evidence>
<evidence type="ECO:0000313" key="17">
    <source>
        <dbReference type="EMBL" id="CAD7625162.1"/>
    </source>
</evidence>
<evidence type="ECO:0000256" key="9">
    <source>
        <dbReference type="ARBA" id="ARBA00022837"/>
    </source>
</evidence>
<evidence type="ECO:0000256" key="4">
    <source>
        <dbReference type="ARBA" id="ARBA00022448"/>
    </source>
</evidence>
<dbReference type="Proteomes" id="UP000759131">
    <property type="component" value="Unassembled WGS sequence"/>
</dbReference>
<evidence type="ECO:0000313" key="18">
    <source>
        <dbReference type="Proteomes" id="UP000759131"/>
    </source>
</evidence>
<feature type="region of interest" description="Disordered" evidence="14">
    <location>
        <begin position="184"/>
        <end position="215"/>
    </location>
</feature>
<keyword evidence="10 15" id="KW-1133">Transmembrane helix</keyword>
<evidence type="ECO:0000256" key="8">
    <source>
        <dbReference type="ARBA" id="ARBA00022824"/>
    </source>
</evidence>
<dbReference type="GO" id="GO:2001256">
    <property type="term" value="P:regulation of store-operated calcium entry"/>
    <property type="evidence" value="ECO:0007669"/>
    <property type="project" value="InterPro"/>
</dbReference>
<evidence type="ECO:0000256" key="12">
    <source>
        <dbReference type="ARBA" id="ARBA00023136"/>
    </source>
</evidence>
<keyword evidence="11" id="KW-0406">Ion transport</keyword>
<keyword evidence="18" id="KW-1185">Reference proteome</keyword>
<keyword evidence="8" id="KW-0256">Endoplasmic reticulum</keyword>
<dbReference type="Pfam" id="PF06682">
    <property type="entry name" value="SARAF"/>
    <property type="match status" value="1"/>
</dbReference>
<comment type="subcellular location">
    <subcellularLocation>
        <location evidence="1">Endoplasmic reticulum membrane</location>
        <topology evidence="1">Single-pass type I membrane protein</topology>
    </subcellularLocation>
</comment>
<dbReference type="EMBL" id="OC857430">
    <property type="protein sequence ID" value="CAD7625162.1"/>
    <property type="molecule type" value="Genomic_DNA"/>
</dbReference>
<dbReference type="PANTHER" id="PTHR15929">
    <property type="entry name" value="STORE-OPERATED CALCIUM ENTRY-ASSOCIATED REGULATORY FACTOR"/>
    <property type="match status" value="1"/>
</dbReference>
<gene>
    <name evidence="17" type="ORF">OSB1V03_LOCUS5598</name>
</gene>
<evidence type="ECO:0000256" key="15">
    <source>
        <dbReference type="SAM" id="Phobius"/>
    </source>
</evidence>
<accession>A0A7R9PYN6</accession>